<organism evidence="1 2">
    <name type="scientific">Aquimarina brevivitae</name>
    <dbReference type="NCBI Taxonomy" id="323412"/>
    <lineage>
        <taxon>Bacteria</taxon>
        <taxon>Pseudomonadati</taxon>
        <taxon>Bacteroidota</taxon>
        <taxon>Flavobacteriia</taxon>
        <taxon>Flavobacteriales</taxon>
        <taxon>Flavobacteriaceae</taxon>
        <taxon>Aquimarina</taxon>
    </lineage>
</organism>
<evidence type="ECO:0008006" key="3">
    <source>
        <dbReference type="Google" id="ProtNLM"/>
    </source>
</evidence>
<gene>
    <name evidence="1" type="ORF">EV197_3229</name>
</gene>
<dbReference type="RefSeq" id="WP_130287738.1">
    <property type="nucleotide sequence ID" value="NZ_SGXE01000006.1"/>
</dbReference>
<dbReference type="EMBL" id="SGXE01000006">
    <property type="protein sequence ID" value="RZS90699.1"/>
    <property type="molecule type" value="Genomic_DNA"/>
</dbReference>
<evidence type="ECO:0000313" key="2">
    <source>
        <dbReference type="Proteomes" id="UP000292262"/>
    </source>
</evidence>
<dbReference type="PROSITE" id="PS51257">
    <property type="entry name" value="PROKAR_LIPOPROTEIN"/>
    <property type="match status" value="1"/>
</dbReference>
<protein>
    <recommendedName>
        <fullName evidence="3">Lipoprotein</fullName>
    </recommendedName>
</protein>
<keyword evidence="2" id="KW-1185">Reference proteome</keyword>
<dbReference type="Proteomes" id="UP000292262">
    <property type="component" value="Unassembled WGS sequence"/>
</dbReference>
<evidence type="ECO:0000313" key="1">
    <source>
        <dbReference type="EMBL" id="RZS90699.1"/>
    </source>
</evidence>
<reference evidence="1 2" key="1">
    <citation type="submission" date="2019-02" db="EMBL/GenBank/DDBJ databases">
        <title>Genomic Encyclopedia of Type Strains, Phase IV (KMG-IV): sequencing the most valuable type-strain genomes for metagenomic binning, comparative biology and taxonomic classification.</title>
        <authorList>
            <person name="Goeker M."/>
        </authorList>
    </citation>
    <scope>NUCLEOTIDE SEQUENCE [LARGE SCALE GENOMIC DNA]</scope>
    <source>
        <strain evidence="1 2">DSM 17196</strain>
    </source>
</reference>
<proteinExistence type="predicted"/>
<comment type="caution">
    <text evidence="1">The sequence shown here is derived from an EMBL/GenBank/DDBJ whole genome shotgun (WGS) entry which is preliminary data.</text>
</comment>
<accession>A0A4V2F4W1</accession>
<dbReference type="AlphaFoldDB" id="A0A4V2F4W1"/>
<name>A0A4V2F4W1_9FLAO</name>
<sequence>MKNLILMLIVILSASCGFNSSGDVKDFTEIQEELKDQFGENAYYSQLVIFHDPNMGTYFNASGTDKPSSLTLEEWNWMQGNWKQTSEITLEISGGKAEDFLFRLDKDISLPKLEELIAASVKKLKDEKNIDGVLHMASIFNPENGNNKELKYQITLKPQTGGTSFDFTYGLDGGLEDFDY</sequence>
<dbReference type="OrthoDB" id="676695at2"/>